<proteinExistence type="inferred from homology"/>
<comment type="subcellular location">
    <subcellularLocation>
        <location evidence="1 8">Cytoplasm</location>
    </subcellularLocation>
</comment>
<dbReference type="PROSITE" id="PS50862">
    <property type="entry name" value="AA_TRNA_LIGASE_II"/>
    <property type="match status" value="1"/>
</dbReference>
<dbReference type="InterPro" id="IPR041715">
    <property type="entry name" value="HisRS-like_core"/>
</dbReference>
<comment type="pathway">
    <text evidence="2 8">Amino-acid biosynthesis; L-histidine biosynthesis; L-histidine from 5-phospho-alpha-D-ribose 1-diphosphate: step 1/9.</text>
</comment>
<evidence type="ECO:0000256" key="3">
    <source>
        <dbReference type="ARBA" id="ARBA00005539"/>
    </source>
</evidence>
<evidence type="ECO:0000256" key="6">
    <source>
        <dbReference type="ARBA" id="ARBA00022490"/>
    </source>
</evidence>
<organism evidence="10 11">
    <name type="scientific">Candidatus Synechococcus calcipolaris G9</name>
    <dbReference type="NCBI Taxonomy" id="1497997"/>
    <lineage>
        <taxon>Bacteria</taxon>
        <taxon>Bacillati</taxon>
        <taxon>Cyanobacteriota</taxon>
        <taxon>Cyanophyceae</taxon>
        <taxon>Synechococcales</taxon>
        <taxon>Synechococcaceae</taxon>
        <taxon>Synechococcus</taxon>
    </lineage>
</organism>
<evidence type="ECO:0000256" key="8">
    <source>
        <dbReference type="HAMAP-Rule" id="MF_00125"/>
    </source>
</evidence>
<dbReference type="NCBIfam" id="NF008940">
    <property type="entry name" value="PRK12292.2-3"/>
    <property type="match status" value="1"/>
</dbReference>
<keyword evidence="8" id="KW-0368">Histidine biosynthesis</keyword>
<reference evidence="10" key="2">
    <citation type="submission" date="2022-01" db="EMBL/GenBank/DDBJ databases">
        <authorList>
            <person name="Zivanovic Y."/>
            <person name="Moreira D."/>
            <person name="Lopez-Garcia P."/>
        </authorList>
    </citation>
    <scope>NUCLEOTIDE SEQUENCE</scope>
    <source>
        <strain evidence="10">G9</strain>
    </source>
</reference>
<evidence type="ECO:0000256" key="7">
    <source>
        <dbReference type="ARBA" id="ARBA00025246"/>
    </source>
</evidence>
<reference evidence="10" key="1">
    <citation type="journal article" date="2022" name="Genome Biol. Evol.">
        <title>A New Gene Family Diagnostic for Intracellular Biomineralization of Amorphous Ca Carbonates by Cyanobacteria.</title>
        <authorList>
            <person name="Benzerara K."/>
            <person name="Duprat E."/>
            <person name="Bitard-Feildel T."/>
            <person name="Caumes G."/>
            <person name="Cassier-Chauvat C."/>
            <person name="Chauvat F."/>
            <person name="Dezi M."/>
            <person name="Diop S.I."/>
            <person name="Gaschignard G."/>
            <person name="Gorgen S."/>
            <person name="Gugger M."/>
            <person name="Lopez-Garcia P."/>
            <person name="Millet M."/>
            <person name="Skouri-Panet F."/>
            <person name="Moreira D."/>
            <person name="Callebaut I."/>
        </authorList>
    </citation>
    <scope>NUCLEOTIDE SEQUENCE</scope>
    <source>
        <strain evidence="10">G9</strain>
    </source>
</reference>
<keyword evidence="10" id="KW-0808">Transferase</keyword>
<dbReference type="HAMAP" id="MF_00125">
    <property type="entry name" value="HisZ"/>
    <property type="match status" value="1"/>
</dbReference>
<keyword evidence="6 8" id="KW-0963">Cytoplasm</keyword>
<evidence type="ECO:0000313" key="10">
    <source>
        <dbReference type="EMBL" id="MDG2989343.1"/>
    </source>
</evidence>
<comment type="similarity">
    <text evidence="3 8">Belongs to the class-II aminoacyl-tRNA synthetase family. HisZ subfamily.</text>
</comment>
<dbReference type="NCBIfam" id="TIGR00443">
    <property type="entry name" value="hisZ_biosyn_reg"/>
    <property type="match status" value="1"/>
</dbReference>
<feature type="domain" description="Aminoacyl-transfer RNA synthetases class-II family profile" evidence="9">
    <location>
        <begin position="23"/>
        <end position="343"/>
    </location>
</feature>
<dbReference type="Pfam" id="PF13393">
    <property type="entry name" value="tRNA-synt_His"/>
    <property type="match status" value="1"/>
</dbReference>
<dbReference type="Proteomes" id="UP001154265">
    <property type="component" value="Unassembled WGS sequence"/>
</dbReference>
<name>A0ABT6EW38_9SYNE</name>
<keyword evidence="8" id="KW-0028">Amino-acid biosynthesis</keyword>
<dbReference type="GO" id="GO:0016757">
    <property type="term" value="F:glycosyltransferase activity"/>
    <property type="evidence" value="ECO:0007669"/>
    <property type="project" value="UniProtKB-KW"/>
</dbReference>
<dbReference type="CDD" id="cd00773">
    <property type="entry name" value="HisRS-like_core"/>
    <property type="match status" value="1"/>
</dbReference>
<dbReference type="RefSeq" id="WP_277865271.1">
    <property type="nucleotide sequence ID" value="NZ_JAKKUT010000001.1"/>
</dbReference>
<dbReference type="Gene3D" id="3.30.930.10">
    <property type="entry name" value="Bira Bifunctional Protein, Domain 2"/>
    <property type="match status" value="1"/>
</dbReference>
<comment type="subunit">
    <text evidence="4 8">Heteromultimer composed of HisG and HisZ subunits.</text>
</comment>
<evidence type="ECO:0000256" key="5">
    <source>
        <dbReference type="ARBA" id="ARBA00020397"/>
    </source>
</evidence>
<protein>
    <recommendedName>
        <fullName evidence="5 8">ATP phosphoribosyltransferase regulatory subunit</fullName>
    </recommendedName>
</protein>
<dbReference type="SUPFAM" id="SSF55681">
    <property type="entry name" value="Class II aaRS and biotin synthetases"/>
    <property type="match status" value="1"/>
</dbReference>
<comment type="caution">
    <text evidence="10">The sequence shown here is derived from an EMBL/GenBank/DDBJ whole genome shotgun (WGS) entry which is preliminary data.</text>
</comment>
<evidence type="ECO:0000313" key="11">
    <source>
        <dbReference type="Proteomes" id="UP001154265"/>
    </source>
</evidence>
<comment type="function">
    <text evidence="7 8">Required for the first step of histidine biosynthesis. May allow the feedback regulation of ATP phosphoribosyltransferase activity by histidine.</text>
</comment>
<dbReference type="InterPro" id="IPR045864">
    <property type="entry name" value="aa-tRNA-synth_II/BPL/LPL"/>
</dbReference>
<evidence type="ECO:0000256" key="2">
    <source>
        <dbReference type="ARBA" id="ARBA00004667"/>
    </source>
</evidence>
<keyword evidence="11" id="KW-1185">Reference proteome</keyword>
<dbReference type="EMBL" id="JAKKUT010000001">
    <property type="protein sequence ID" value="MDG2989343.1"/>
    <property type="molecule type" value="Genomic_DNA"/>
</dbReference>
<sequence>MVYQPATGARDLLPLDVARQRWLEQRLEQVFHRWGYQEIITPTIEKIETLIAGGALESDTLIHLRHGDGESLGLRPELTASIARAAVTRMAGVTFPQRLYYKANVFRRSPLQGMSAQRLTQQQEFFQTGAELIGGGGLAADAEILLIVQDCLHNLGLSPCYLLLGDGGLTQMLLGEFPPEWRGLIRQNLARLDRVALESLPATLRNRALDLFDLRGAATDVCDRLEDWPLSTPAQERLQQLKSLIDLIGSSDHPLPLTLDLSLIQSFDYYTGIVFDVMAQTETELKVVAQGGRYDQLLGTYHPEGQSTPGIGFVFNLEDLEQALLRTGHLATGIAHSQWLVIPTAENALGAAFAHAQTLRLEGTTRVEVALEMLAPEQFRAYARDRNIPYLAWVDAQGRPQVEALSTEMVRC</sequence>
<comment type="miscellaneous">
    <text evidence="8">This function is generally fulfilled by the C-terminal part of HisG, which is missing in some bacteria such as this one.</text>
</comment>
<dbReference type="InterPro" id="IPR004516">
    <property type="entry name" value="HisRS/HisZ"/>
</dbReference>
<dbReference type="InterPro" id="IPR004517">
    <property type="entry name" value="HisZ"/>
</dbReference>
<evidence type="ECO:0000256" key="1">
    <source>
        <dbReference type="ARBA" id="ARBA00004496"/>
    </source>
</evidence>
<evidence type="ECO:0000259" key="9">
    <source>
        <dbReference type="PROSITE" id="PS50862"/>
    </source>
</evidence>
<keyword evidence="10" id="KW-0328">Glycosyltransferase</keyword>
<dbReference type="InterPro" id="IPR006195">
    <property type="entry name" value="aa-tRNA-synth_II"/>
</dbReference>
<evidence type="ECO:0000256" key="4">
    <source>
        <dbReference type="ARBA" id="ARBA00011496"/>
    </source>
</evidence>
<gene>
    <name evidence="8" type="primary">hisZ</name>
    <name evidence="10" type="ORF">L3556_00130</name>
</gene>
<dbReference type="PIRSF" id="PIRSF001549">
    <property type="entry name" value="His-tRNA_synth"/>
    <property type="match status" value="1"/>
</dbReference>
<accession>A0ABT6EW38</accession>
<dbReference type="PANTHER" id="PTHR43707:SF1">
    <property type="entry name" value="HISTIDINE--TRNA LIGASE, MITOCHONDRIAL-RELATED"/>
    <property type="match status" value="1"/>
</dbReference>
<dbReference type="PANTHER" id="PTHR43707">
    <property type="entry name" value="HISTIDYL-TRNA SYNTHETASE"/>
    <property type="match status" value="1"/>
</dbReference>